<dbReference type="FunFam" id="1.25.40.10:FF:000202">
    <property type="entry name" value="Unplaced genomic scaffold supercont1.7, whole genome shotgun sequence"/>
    <property type="match status" value="1"/>
</dbReference>
<dbReference type="RefSeq" id="XP_033532826.1">
    <property type="nucleotide sequence ID" value="XM_033675608.1"/>
</dbReference>
<protein>
    <recommendedName>
        <fullName evidence="4">DNA/RNA-binding domain-containing protein</fullName>
    </recommendedName>
</protein>
<dbReference type="AlphaFoldDB" id="A0A6G1FZ97"/>
<dbReference type="PANTHER" id="PTHR15696">
    <property type="entry name" value="SMG-7 SUPPRESSOR WITH MORPHOLOGICAL EFFECT ON GENITALIA PROTEIN 7"/>
    <property type="match status" value="1"/>
</dbReference>
<dbReference type="GO" id="GO:0070034">
    <property type="term" value="F:telomerase RNA binding"/>
    <property type="evidence" value="ECO:0007669"/>
    <property type="project" value="TreeGrafter"/>
</dbReference>
<dbReference type="OrthoDB" id="2017974at2759"/>
<keyword evidence="2" id="KW-1185">Reference proteome</keyword>
<evidence type="ECO:0000313" key="1">
    <source>
        <dbReference type="EMBL" id="KAF1811195.1"/>
    </source>
</evidence>
<dbReference type="GO" id="GO:0000184">
    <property type="term" value="P:nuclear-transcribed mRNA catabolic process, nonsense-mediated decay"/>
    <property type="evidence" value="ECO:0007669"/>
    <property type="project" value="TreeGrafter"/>
</dbReference>
<dbReference type="SUPFAM" id="SSF48452">
    <property type="entry name" value="TPR-like"/>
    <property type="match status" value="1"/>
</dbReference>
<dbReference type="GeneID" id="54416178"/>
<dbReference type="PANTHER" id="PTHR15696:SF0">
    <property type="entry name" value="TELOMERASE-BINDING PROTEIN EST1A"/>
    <property type="match status" value="1"/>
</dbReference>
<reference evidence="1 3" key="1">
    <citation type="submission" date="2020-01" db="EMBL/GenBank/DDBJ databases">
        <authorList>
            <consortium name="DOE Joint Genome Institute"/>
            <person name="Haridas S."/>
            <person name="Albert R."/>
            <person name="Binder M."/>
            <person name="Bloem J."/>
            <person name="Labutti K."/>
            <person name="Salamov A."/>
            <person name="Andreopoulos B."/>
            <person name="Baker S.E."/>
            <person name="Barry K."/>
            <person name="Bills G."/>
            <person name="Bluhm B.H."/>
            <person name="Cannon C."/>
            <person name="Castanera R."/>
            <person name="Culley D.E."/>
            <person name="Daum C."/>
            <person name="Ezra D."/>
            <person name="Gonzalez J.B."/>
            <person name="Henrissat B."/>
            <person name="Kuo A."/>
            <person name="Liang C."/>
            <person name="Lipzen A."/>
            <person name="Lutzoni F."/>
            <person name="Magnuson J."/>
            <person name="Mondo S."/>
            <person name="Nolan M."/>
            <person name="Ohm R."/>
            <person name="Pangilinan J."/>
            <person name="Park H.-J."/>
            <person name="Ramirez L."/>
            <person name="Alfaro M."/>
            <person name="Sun H."/>
            <person name="Tritt A."/>
            <person name="Yoshinaga Y."/>
            <person name="Zwiers L.-H."/>
            <person name="Turgeon B.G."/>
            <person name="Goodwin S.B."/>
            <person name="Spatafora J.W."/>
            <person name="Crous P.W."/>
            <person name="Grigoriev I.V."/>
        </authorList>
    </citation>
    <scope>NUCLEOTIDE SEQUENCE</scope>
    <source>
        <strain evidence="1 3">CBS 781.70</strain>
    </source>
</reference>
<feature type="non-terminal residue" evidence="1">
    <location>
        <position position="1"/>
    </location>
</feature>
<dbReference type="Gene3D" id="1.25.40.10">
    <property type="entry name" value="Tetratricopeptide repeat domain"/>
    <property type="match status" value="1"/>
</dbReference>
<reference evidence="3" key="3">
    <citation type="submission" date="2025-04" db="UniProtKB">
        <authorList>
            <consortium name="RefSeq"/>
        </authorList>
    </citation>
    <scope>IDENTIFICATION</scope>
    <source>
        <strain evidence="3">CBS 781.70</strain>
    </source>
</reference>
<dbReference type="InterPro" id="IPR011990">
    <property type="entry name" value="TPR-like_helical_dom_sf"/>
</dbReference>
<feature type="non-terminal residue" evidence="1">
    <location>
        <position position="204"/>
    </location>
</feature>
<name>A0A6G1FZ97_9PEZI</name>
<dbReference type="Proteomes" id="UP000504638">
    <property type="component" value="Unplaced"/>
</dbReference>
<dbReference type="GO" id="GO:0005697">
    <property type="term" value="C:telomerase holoenzyme complex"/>
    <property type="evidence" value="ECO:0007669"/>
    <property type="project" value="TreeGrafter"/>
</dbReference>
<accession>A0A6G1FZ97</accession>
<dbReference type="EMBL" id="ML975162">
    <property type="protein sequence ID" value="KAF1811195.1"/>
    <property type="molecule type" value="Genomic_DNA"/>
</dbReference>
<proteinExistence type="predicted"/>
<reference evidence="3" key="2">
    <citation type="submission" date="2020-04" db="EMBL/GenBank/DDBJ databases">
        <authorList>
            <consortium name="NCBI Genome Project"/>
        </authorList>
    </citation>
    <scope>NUCLEOTIDE SEQUENCE</scope>
    <source>
        <strain evidence="3">CBS 781.70</strain>
    </source>
</reference>
<gene>
    <name evidence="1 3" type="ORF">P152DRAFT_375840</name>
</gene>
<evidence type="ECO:0000313" key="2">
    <source>
        <dbReference type="Proteomes" id="UP000504638"/>
    </source>
</evidence>
<organism evidence="1">
    <name type="scientific">Eremomyces bilateralis CBS 781.70</name>
    <dbReference type="NCBI Taxonomy" id="1392243"/>
    <lineage>
        <taxon>Eukaryota</taxon>
        <taxon>Fungi</taxon>
        <taxon>Dikarya</taxon>
        <taxon>Ascomycota</taxon>
        <taxon>Pezizomycotina</taxon>
        <taxon>Dothideomycetes</taxon>
        <taxon>Dothideomycetes incertae sedis</taxon>
        <taxon>Eremomycetales</taxon>
        <taxon>Eremomycetaceae</taxon>
        <taxon>Eremomyces</taxon>
    </lineage>
</organism>
<dbReference type="GO" id="GO:0042162">
    <property type="term" value="F:telomeric DNA binding"/>
    <property type="evidence" value="ECO:0007669"/>
    <property type="project" value="TreeGrafter"/>
</dbReference>
<dbReference type="InterPro" id="IPR045153">
    <property type="entry name" value="Est1/Ebs1-like"/>
</dbReference>
<sequence>LLRQPPSRPISPEQLAAEVKNIYSGLIMVETKCIHVVRAQAHEWETAGGRDPPELEDDHWQALIALHRTLLHEHHDFFLASQHPSASPALRRLAAKYSMPARMWKHGIHSFLELLRYRLPDSLEYMLAFIYLAYQIMALLYETVPSFKETWIECLGDLARYRMAVEDEDLRDREIWAAVARGWYTMANNLIPNVGRLYHHLAIL</sequence>
<evidence type="ECO:0000313" key="3">
    <source>
        <dbReference type="RefSeq" id="XP_033532826.1"/>
    </source>
</evidence>
<evidence type="ECO:0008006" key="4">
    <source>
        <dbReference type="Google" id="ProtNLM"/>
    </source>
</evidence>